<evidence type="ECO:0000313" key="3">
    <source>
        <dbReference type="Proteomes" id="UP001595990"/>
    </source>
</evidence>
<evidence type="ECO:0000256" key="1">
    <source>
        <dbReference type="SAM" id="Phobius"/>
    </source>
</evidence>
<dbReference type="Proteomes" id="UP001595990">
    <property type="component" value="Unassembled WGS sequence"/>
</dbReference>
<name>A0ABV9BMX1_9ACTN</name>
<reference evidence="3" key="1">
    <citation type="journal article" date="2019" name="Int. J. Syst. Evol. Microbiol.">
        <title>The Global Catalogue of Microorganisms (GCM) 10K type strain sequencing project: providing services to taxonomists for standard genome sequencing and annotation.</title>
        <authorList>
            <consortium name="The Broad Institute Genomics Platform"/>
            <consortium name="The Broad Institute Genome Sequencing Center for Infectious Disease"/>
            <person name="Wu L."/>
            <person name="Ma J."/>
        </authorList>
    </citation>
    <scope>NUCLEOTIDE SEQUENCE [LARGE SCALE GENOMIC DNA]</scope>
    <source>
        <strain evidence="3">CECT 8064</strain>
    </source>
</reference>
<keyword evidence="1" id="KW-0472">Membrane</keyword>
<dbReference type="EMBL" id="JBHSFS010000009">
    <property type="protein sequence ID" value="MFC4515369.1"/>
    <property type="molecule type" value="Genomic_DNA"/>
</dbReference>
<keyword evidence="1" id="KW-0812">Transmembrane</keyword>
<organism evidence="2 3">
    <name type="scientific">Streptomyces ehimensis</name>
    <dbReference type="NCBI Taxonomy" id="68195"/>
    <lineage>
        <taxon>Bacteria</taxon>
        <taxon>Bacillati</taxon>
        <taxon>Actinomycetota</taxon>
        <taxon>Actinomycetes</taxon>
        <taxon>Kitasatosporales</taxon>
        <taxon>Streptomycetaceae</taxon>
        <taxon>Streptomyces</taxon>
    </lineage>
</organism>
<feature type="transmembrane region" description="Helical" evidence="1">
    <location>
        <begin position="80"/>
        <end position="101"/>
    </location>
</feature>
<keyword evidence="1" id="KW-1133">Transmembrane helix</keyword>
<feature type="transmembrane region" description="Helical" evidence="1">
    <location>
        <begin position="53"/>
        <end position="74"/>
    </location>
</feature>
<keyword evidence="3" id="KW-1185">Reference proteome</keyword>
<dbReference type="RefSeq" id="WP_417923251.1">
    <property type="nucleotide sequence ID" value="NZ_JBHSFS010000009.1"/>
</dbReference>
<evidence type="ECO:0000313" key="2">
    <source>
        <dbReference type="EMBL" id="MFC4515369.1"/>
    </source>
</evidence>
<protein>
    <submittedName>
        <fullName evidence="2">SpdD-like protein</fullName>
    </submittedName>
</protein>
<comment type="caution">
    <text evidence="2">The sequence shown here is derived from an EMBL/GenBank/DDBJ whole genome shotgun (WGS) entry which is preliminary data.</text>
</comment>
<accession>A0ABV9BMX1</accession>
<gene>
    <name evidence="2" type="ORF">ACFPEN_20765</name>
</gene>
<sequence length="107" mass="10727">MLRPKVPINPTPNRTLVPLDGSSAELDVQPVAPVVCQHHAPAPPSVVRGGVHLTAGATVVAIGAGTAAVLVIGAVLVGMFLAISITAGSLAVVALVARSILNDQSKR</sequence>
<proteinExistence type="predicted"/>